<protein>
    <submittedName>
        <fullName evidence="2">Uncharacterized protein</fullName>
    </submittedName>
</protein>
<reference evidence="2 3" key="1">
    <citation type="journal article" date="2018" name="IMA Fungus">
        <title>IMA Genome-F 10: Nine draft genome sequences of Claviceps purpurea s.lat., including C. arundinis, C. humidiphila, and C. cf. spartinae, pseudomolecules for the pitch canker pathogen Fusarium circinatum, draft genome of Davidsoniella eucalypti, Grosmannia galeiformis, Quambalaria eucalypti, and Teratosphaeria destructans.</title>
        <authorList>
            <person name="Wingfield B.D."/>
            <person name="Liu M."/>
            <person name="Nguyen H.D."/>
            <person name="Lane F.A."/>
            <person name="Morgan S.W."/>
            <person name="De Vos L."/>
            <person name="Wilken P.M."/>
            <person name="Duong T.A."/>
            <person name="Aylward J."/>
            <person name="Coetzee M.P."/>
            <person name="Dadej K."/>
            <person name="De Beer Z.W."/>
            <person name="Findlay W."/>
            <person name="Havenga M."/>
            <person name="Kolarik M."/>
            <person name="Menzies J.G."/>
            <person name="Naidoo K."/>
            <person name="Pochopski O."/>
            <person name="Shoukouhi P."/>
            <person name="Santana Q.C."/>
            <person name="Seifert K.A."/>
            <person name="Soal N."/>
            <person name="Steenkamp E.T."/>
            <person name="Tatham C.T."/>
            <person name="van der Nest M.A."/>
            <person name="Wingfield M.J."/>
        </authorList>
    </citation>
    <scope>NUCLEOTIDE SEQUENCE [LARGE SCALE GENOMIC DNA]</scope>
    <source>
        <strain evidence="2">CMW44962</strain>
    </source>
</reference>
<feature type="transmembrane region" description="Helical" evidence="1">
    <location>
        <begin position="42"/>
        <end position="63"/>
    </location>
</feature>
<keyword evidence="1" id="KW-1133">Transmembrane helix</keyword>
<sequence>MASTHQHPSLPPGVLPYICFVTIPTTLFTLFALYLEVRYITPVILANALVSAFGVWYFCSGMGSSTDLWLSFNH</sequence>
<gene>
    <name evidence="2" type="ORF">Tdes44962_MAKER07800</name>
</gene>
<organism evidence="2 3">
    <name type="scientific">Teratosphaeria destructans</name>
    <dbReference type="NCBI Taxonomy" id="418781"/>
    <lineage>
        <taxon>Eukaryota</taxon>
        <taxon>Fungi</taxon>
        <taxon>Dikarya</taxon>
        <taxon>Ascomycota</taxon>
        <taxon>Pezizomycotina</taxon>
        <taxon>Dothideomycetes</taxon>
        <taxon>Dothideomycetidae</taxon>
        <taxon>Mycosphaerellales</taxon>
        <taxon>Teratosphaeriaceae</taxon>
        <taxon>Teratosphaeria</taxon>
    </lineage>
</organism>
<dbReference type="AlphaFoldDB" id="A0A9W7W5B4"/>
<keyword evidence="1" id="KW-0812">Transmembrane</keyword>
<feature type="transmembrane region" description="Helical" evidence="1">
    <location>
        <begin position="14"/>
        <end position="35"/>
    </location>
</feature>
<keyword evidence="3" id="KW-1185">Reference proteome</keyword>
<dbReference type="Proteomes" id="UP001138500">
    <property type="component" value="Unassembled WGS sequence"/>
</dbReference>
<accession>A0A9W7W5B4</accession>
<reference evidence="2 3" key="2">
    <citation type="journal article" date="2021" name="Curr. Genet.">
        <title>Genetic response to nitrogen starvation in the aggressive Eucalyptus foliar pathogen Teratosphaeria destructans.</title>
        <authorList>
            <person name="Havenga M."/>
            <person name="Wingfield B.D."/>
            <person name="Wingfield M.J."/>
            <person name="Dreyer L.L."/>
            <person name="Roets F."/>
            <person name="Aylward J."/>
        </authorList>
    </citation>
    <scope>NUCLEOTIDE SEQUENCE [LARGE SCALE GENOMIC DNA]</scope>
    <source>
        <strain evidence="2">CMW44962</strain>
    </source>
</reference>
<proteinExistence type="predicted"/>
<name>A0A9W7W5B4_9PEZI</name>
<evidence type="ECO:0000313" key="2">
    <source>
        <dbReference type="EMBL" id="KAH9841243.1"/>
    </source>
</evidence>
<dbReference type="EMBL" id="RIBY02000513">
    <property type="protein sequence ID" value="KAH9841243.1"/>
    <property type="molecule type" value="Genomic_DNA"/>
</dbReference>
<comment type="caution">
    <text evidence="2">The sequence shown here is derived from an EMBL/GenBank/DDBJ whole genome shotgun (WGS) entry which is preliminary data.</text>
</comment>
<keyword evidence="1" id="KW-0472">Membrane</keyword>
<evidence type="ECO:0000313" key="3">
    <source>
        <dbReference type="Proteomes" id="UP001138500"/>
    </source>
</evidence>
<evidence type="ECO:0000256" key="1">
    <source>
        <dbReference type="SAM" id="Phobius"/>
    </source>
</evidence>